<protein>
    <recommendedName>
        <fullName evidence="5">Ion transport domain-containing protein</fullName>
    </recommendedName>
</protein>
<accession>A0A8S3CVT2</accession>
<dbReference type="EMBL" id="CAJOBH010183789">
    <property type="protein sequence ID" value="CAF4946220.1"/>
    <property type="molecule type" value="Genomic_DNA"/>
</dbReference>
<keyword evidence="3" id="KW-1133">Transmembrane helix</keyword>
<dbReference type="Proteomes" id="UP000681720">
    <property type="component" value="Unassembled WGS sequence"/>
</dbReference>
<dbReference type="Gene3D" id="1.20.120.350">
    <property type="entry name" value="Voltage-gated potassium channels. Chain C"/>
    <property type="match status" value="1"/>
</dbReference>
<proteinExistence type="predicted"/>
<evidence type="ECO:0000313" key="8">
    <source>
        <dbReference type="Proteomes" id="UP000681967"/>
    </source>
</evidence>
<dbReference type="PANTHER" id="PTHR10037">
    <property type="entry name" value="VOLTAGE-GATED CATION CHANNEL CALCIUM AND SODIUM"/>
    <property type="match status" value="1"/>
</dbReference>
<evidence type="ECO:0000313" key="7">
    <source>
        <dbReference type="EMBL" id="CAF4946220.1"/>
    </source>
</evidence>
<comment type="caution">
    <text evidence="7">The sequence shown here is derived from an EMBL/GenBank/DDBJ whole genome shotgun (WGS) entry which is preliminary data.</text>
</comment>
<organism evidence="7 8">
    <name type="scientific">Rotaria magnacalcarata</name>
    <dbReference type="NCBI Taxonomy" id="392030"/>
    <lineage>
        <taxon>Eukaryota</taxon>
        <taxon>Metazoa</taxon>
        <taxon>Spiralia</taxon>
        <taxon>Gnathifera</taxon>
        <taxon>Rotifera</taxon>
        <taxon>Eurotatoria</taxon>
        <taxon>Bdelloidea</taxon>
        <taxon>Philodinida</taxon>
        <taxon>Philodinidae</taxon>
        <taxon>Rotaria</taxon>
    </lineage>
</organism>
<dbReference type="InterPro" id="IPR005821">
    <property type="entry name" value="Ion_trans_dom"/>
</dbReference>
<dbReference type="InterPro" id="IPR043203">
    <property type="entry name" value="VGCC_Ca_Na"/>
</dbReference>
<dbReference type="EMBL" id="CAJOBJ010182546">
    <property type="protein sequence ID" value="CAF4923745.1"/>
    <property type="molecule type" value="Genomic_DNA"/>
</dbReference>
<dbReference type="Proteomes" id="UP000681967">
    <property type="component" value="Unassembled WGS sequence"/>
</dbReference>
<keyword evidence="2" id="KW-0812">Transmembrane</keyword>
<evidence type="ECO:0000313" key="6">
    <source>
        <dbReference type="EMBL" id="CAF4923745.1"/>
    </source>
</evidence>
<comment type="subcellular location">
    <subcellularLocation>
        <location evidence="1">Membrane</location>
        <topology evidence="1">Multi-pass membrane protein</topology>
    </subcellularLocation>
</comment>
<dbReference type="AlphaFoldDB" id="A0A8S3CVT2"/>
<name>A0A8S3CVT2_9BILA</name>
<evidence type="ECO:0000256" key="2">
    <source>
        <dbReference type="ARBA" id="ARBA00022692"/>
    </source>
</evidence>
<feature type="non-terminal residue" evidence="7">
    <location>
        <position position="1"/>
    </location>
</feature>
<dbReference type="InterPro" id="IPR027359">
    <property type="entry name" value="Volt_channel_dom_sf"/>
</dbReference>
<dbReference type="Pfam" id="PF00520">
    <property type="entry name" value="Ion_trans"/>
    <property type="match status" value="1"/>
</dbReference>
<evidence type="ECO:0000259" key="5">
    <source>
        <dbReference type="Pfam" id="PF00520"/>
    </source>
</evidence>
<reference evidence="7" key="1">
    <citation type="submission" date="2021-02" db="EMBL/GenBank/DDBJ databases">
        <authorList>
            <person name="Nowell W R."/>
        </authorList>
    </citation>
    <scope>NUCLEOTIDE SEQUENCE</scope>
</reference>
<dbReference type="PANTHER" id="PTHR10037:SF288">
    <property type="entry name" value="SODIUM CHANNEL PROTEIN PARA"/>
    <property type="match status" value="1"/>
</dbReference>
<gene>
    <name evidence="7" type="ORF">BYL167_LOCUS53826</name>
    <name evidence="6" type="ORF">GIL414_LOCUS52952</name>
</gene>
<sequence>MSNKKPTKALPRPRFAFTRFLFDVTTNQKFDIAIMICICLNMICMCLEHHNQSESFDHVLAYINNFFVA</sequence>
<dbReference type="GO" id="GO:0001518">
    <property type="term" value="C:voltage-gated sodium channel complex"/>
    <property type="evidence" value="ECO:0007669"/>
    <property type="project" value="TreeGrafter"/>
</dbReference>
<feature type="domain" description="Ion transport" evidence="5">
    <location>
        <begin position="29"/>
        <end position="68"/>
    </location>
</feature>
<keyword evidence="4" id="KW-0472">Membrane</keyword>
<dbReference type="GO" id="GO:0019228">
    <property type="term" value="P:neuronal action potential"/>
    <property type="evidence" value="ECO:0007669"/>
    <property type="project" value="TreeGrafter"/>
</dbReference>
<dbReference type="GO" id="GO:0086010">
    <property type="term" value="P:membrane depolarization during action potential"/>
    <property type="evidence" value="ECO:0007669"/>
    <property type="project" value="TreeGrafter"/>
</dbReference>
<evidence type="ECO:0000256" key="3">
    <source>
        <dbReference type="ARBA" id="ARBA00022989"/>
    </source>
</evidence>
<dbReference type="GO" id="GO:0005248">
    <property type="term" value="F:voltage-gated sodium channel activity"/>
    <property type="evidence" value="ECO:0007669"/>
    <property type="project" value="TreeGrafter"/>
</dbReference>
<evidence type="ECO:0000256" key="4">
    <source>
        <dbReference type="ARBA" id="ARBA00023136"/>
    </source>
</evidence>
<evidence type="ECO:0000256" key="1">
    <source>
        <dbReference type="ARBA" id="ARBA00004141"/>
    </source>
</evidence>